<reference evidence="1 2" key="1">
    <citation type="journal article" date="2013" name="Genome Announc.">
        <title>Complete Genome Sequence of Glaciecola psychrophila Strain 170T.</title>
        <authorList>
            <person name="Yin J."/>
            <person name="Chen J."/>
            <person name="Liu G."/>
            <person name="Yu Y."/>
            <person name="Song L."/>
            <person name="Wang X."/>
            <person name="Qu X."/>
        </authorList>
    </citation>
    <scope>NUCLEOTIDE SEQUENCE [LARGE SCALE GENOMIC DNA]</scope>
    <source>
        <strain evidence="1 2">170</strain>
    </source>
</reference>
<name>M4RMN6_9ALTE</name>
<dbReference type="HOGENOM" id="CLU_3203104_0_0_6"/>
<gene>
    <name evidence="1" type="ORF">C427_2791</name>
</gene>
<accession>M4RMN6</accession>
<dbReference type="AlphaFoldDB" id="M4RMN6"/>
<keyword evidence="2" id="KW-1185">Reference proteome</keyword>
<evidence type="ECO:0000313" key="1">
    <source>
        <dbReference type="EMBL" id="AGH44900.1"/>
    </source>
</evidence>
<proteinExistence type="predicted"/>
<organism evidence="1 2">
    <name type="scientific">Paraglaciecola psychrophila 170</name>
    <dbReference type="NCBI Taxonomy" id="1129794"/>
    <lineage>
        <taxon>Bacteria</taxon>
        <taxon>Pseudomonadati</taxon>
        <taxon>Pseudomonadota</taxon>
        <taxon>Gammaproteobacteria</taxon>
        <taxon>Alteromonadales</taxon>
        <taxon>Alteromonadaceae</taxon>
        <taxon>Paraglaciecola</taxon>
    </lineage>
</organism>
<dbReference type="KEGG" id="gps:C427_2791"/>
<dbReference type="EMBL" id="CP003837">
    <property type="protein sequence ID" value="AGH44900.1"/>
    <property type="molecule type" value="Genomic_DNA"/>
</dbReference>
<protein>
    <submittedName>
        <fullName evidence="1">Uncharacterized protein</fullName>
    </submittedName>
</protein>
<dbReference type="Proteomes" id="UP000011864">
    <property type="component" value="Chromosome"/>
</dbReference>
<sequence length="45" mass="5110">MLFCVCVFYSLVSRPVVRNDILALLRLVILIAELKTDGVIKAIKY</sequence>
<evidence type="ECO:0000313" key="2">
    <source>
        <dbReference type="Proteomes" id="UP000011864"/>
    </source>
</evidence>